<evidence type="ECO:0000313" key="5">
    <source>
        <dbReference type="Proteomes" id="UP001342314"/>
    </source>
</evidence>
<reference evidence="4 5" key="1">
    <citation type="submission" date="2021-12" db="EMBL/GenBank/DDBJ databases">
        <title>High titer production of polyol ester of fatty acids by Rhodotorula paludigena BS15 towards product separation-free biomass refinery.</title>
        <authorList>
            <person name="Mano J."/>
            <person name="Ono H."/>
            <person name="Tanaka T."/>
            <person name="Naito K."/>
            <person name="Sushida H."/>
            <person name="Ike M."/>
            <person name="Tokuyasu K."/>
            <person name="Kitaoka M."/>
        </authorList>
    </citation>
    <scope>NUCLEOTIDE SEQUENCE [LARGE SCALE GENOMIC DNA]</scope>
    <source>
        <strain evidence="4 5">BS15</strain>
    </source>
</reference>
<evidence type="ECO:0000256" key="1">
    <source>
        <dbReference type="ARBA" id="ARBA00007989"/>
    </source>
</evidence>
<keyword evidence="5" id="KW-1185">Reference proteome</keyword>
<feature type="compositionally biased region" description="Low complexity" evidence="2">
    <location>
        <begin position="470"/>
        <end position="479"/>
    </location>
</feature>
<dbReference type="AlphaFoldDB" id="A0AAV5GGR5"/>
<dbReference type="GO" id="GO:0005737">
    <property type="term" value="C:cytoplasm"/>
    <property type="evidence" value="ECO:0007669"/>
    <property type="project" value="TreeGrafter"/>
</dbReference>
<feature type="domain" description="Anti-proliferative protein" evidence="3">
    <location>
        <begin position="1"/>
        <end position="111"/>
    </location>
</feature>
<comment type="similarity">
    <text evidence="1">Belongs to the BTG family.</text>
</comment>
<dbReference type="EMBL" id="BQKY01000002">
    <property type="protein sequence ID" value="GJN87788.1"/>
    <property type="molecule type" value="Genomic_DNA"/>
</dbReference>
<dbReference type="SMART" id="SM00099">
    <property type="entry name" value="btg1"/>
    <property type="match status" value="1"/>
</dbReference>
<gene>
    <name evidence="4" type="ORF">Rhopal_000743-T1</name>
</gene>
<dbReference type="Gene3D" id="3.90.640.90">
    <property type="entry name" value="Anti-proliferative protein, N-terminal domain"/>
    <property type="match status" value="1"/>
</dbReference>
<dbReference type="InterPro" id="IPR002087">
    <property type="entry name" value="Anti_prolifrtn"/>
</dbReference>
<feature type="compositionally biased region" description="Low complexity" evidence="2">
    <location>
        <begin position="233"/>
        <end position="258"/>
    </location>
</feature>
<feature type="compositionally biased region" description="Low complexity" evidence="2">
    <location>
        <begin position="286"/>
        <end position="297"/>
    </location>
</feature>
<feature type="region of interest" description="Disordered" evidence="2">
    <location>
        <begin position="232"/>
        <end position="316"/>
    </location>
</feature>
<dbReference type="PANTHER" id="PTHR22978:SF22">
    <property type="entry name" value="BTG FAMILY PROTEIN"/>
    <property type="match status" value="1"/>
</dbReference>
<accession>A0AAV5GGR5</accession>
<dbReference type="Proteomes" id="UP001342314">
    <property type="component" value="Unassembled WGS sequence"/>
</dbReference>
<feature type="compositionally biased region" description="Polar residues" evidence="2">
    <location>
        <begin position="259"/>
        <end position="271"/>
    </location>
</feature>
<organism evidence="4 5">
    <name type="scientific">Rhodotorula paludigena</name>
    <dbReference type="NCBI Taxonomy" id="86838"/>
    <lineage>
        <taxon>Eukaryota</taxon>
        <taxon>Fungi</taxon>
        <taxon>Dikarya</taxon>
        <taxon>Basidiomycota</taxon>
        <taxon>Pucciniomycotina</taxon>
        <taxon>Microbotryomycetes</taxon>
        <taxon>Sporidiobolales</taxon>
        <taxon>Sporidiobolaceae</taxon>
        <taxon>Rhodotorula</taxon>
    </lineage>
</organism>
<dbReference type="SUPFAM" id="SSF160696">
    <property type="entry name" value="BTG domain-like"/>
    <property type="match status" value="1"/>
</dbReference>
<feature type="compositionally biased region" description="Low complexity" evidence="2">
    <location>
        <begin position="428"/>
        <end position="439"/>
    </location>
</feature>
<evidence type="ECO:0000256" key="2">
    <source>
        <dbReference type="SAM" id="MobiDB-lite"/>
    </source>
</evidence>
<evidence type="ECO:0000259" key="3">
    <source>
        <dbReference type="SMART" id="SM00099"/>
    </source>
</evidence>
<sequence length="604" mass="61493">MDSELGAASHFLASYLDTSSEAFEHKLGQALAARYDGHWHPADPERGSAFRALIRTPAALDDSLLKAASDAGIPADALERQLAASVGRTVALGDRWTLWVDPGCVSLRVERGDGSTRSDGQFIEIYGKLPESLRNFAVPLASLDEAAASSNMIQSTDLAAPASPVKRSKAIQIVAPPGGRGALQAMTNAALQPESPRPLVAAVARPTALLASPLIIPPTPVRPLPAAEADVFSPTPAASSSSSRLVPPRSPSPATTSSGKQYSLSPSTYRPSSPLGMPLHARRSSSRGSSVSSLSADSDGETSCTDSLFSASGDSTSSAASSIHVAAPAALWKGLDGKSRDLVDADGFRIPAIPRPLSAAGGAQHSRGSSVSSSSLAPPPSPSSRLLASPTLSPGGRSLPGSPTKPRRRGVRGGQSHRSSESTHSHHSSVSSITSLGSTAIPSTPSQSHSGNELALPSPATTPSGRSRTETSSSAQTATEYSNGLVKVLGGGVLLGCAKGSTPSSTGRTPSSGGAAAGEDGHRRRRRERGRGGRGGGGGGSNAQHHHGGDRSGATSPAYGAPGTAYGAPPSPVWAAVGQSPYQHLPPHAGHHHMPYYPHSPLQG</sequence>
<feature type="compositionally biased region" description="Low complexity" evidence="2">
    <location>
        <begin position="307"/>
        <end position="316"/>
    </location>
</feature>
<dbReference type="InterPro" id="IPR033332">
    <property type="entry name" value="BTG"/>
</dbReference>
<name>A0AAV5GGR5_9BASI</name>
<feature type="compositionally biased region" description="Low complexity" evidence="2">
    <location>
        <begin position="556"/>
        <end position="568"/>
    </location>
</feature>
<feature type="region of interest" description="Disordered" evidence="2">
    <location>
        <begin position="355"/>
        <end position="479"/>
    </location>
</feature>
<dbReference type="PANTHER" id="PTHR22978">
    <property type="entry name" value="B-CELL TRANSLOCATION GENE"/>
    <property type="match status" value="1"/>
</dbReference>
<feature type="compositionally biased region" description="Low complexity" evidence="2">
    <location>
        <begin position="383"/>
        <end position="394"/>
    </location>
</feature>
<proteinExistence type="inferred from homology"/>
<evidence type="ECO:0000313" key="4">
    <source>
        <dbReference type="EMBL" id="GJN87788.1"/>
    </source>
</evidence>
<dbReference type="InterPro" id="IPR036054">
    <property type="entry name" value="BTG-like_sf"/>
</dbReference>
<feature type="region of interest" description="Disordered" evidence="2">
    <location>
        <begin position="500"/>
        <end position="604"/>
    </location>
</feature>
<feature type="compositionally biased region" description="Low complexity" evidence="2">
    <location>
        <begin position="500"/>
        <end position="518"/>
    </location>
</feature>
<comment type="caution">
    <text evidence="4">The sequence shown here is derived from an EMBL/GenBank/DDBJ whole genome shotgun (WGS) entry which is preliminary data.</text>
</comment>
<protein>
    <recommendedName>
        <fullName evidence="3">Anti-proliferative protein domain-containing protein</fullName>
    </recommendedName>
</protein>
<dbReference type="GO" id="GO:0005634">
    <property type="term" value="C:nucleus"/>
    <property type="evidence" value="ECO:0007669"/>
    <property type="project" value="TreeGrafter"/>
</dbReference>
<feature type="compositionally biased region" description="Polar residues" evidence="2">
    <location>
        <begin position="440"/>
        <end position="451"/>
    </location>
</feature>
<dbReference type="Pfam" id="PF07742">
    <property type="entry name" value="BTG"/>
    <property type="match status" value="1"/>
</dbReference>
<feature type="compositionally biased region" description="Low complexity" evidence="2">
    <location>
        <begin position="366"/>
        <end position="376"/>
    </location>
</feature>